<dbReference type="InterPro" id="IPR044861">
    <property type="entry name" value="IPNS-like_FE2OG_OXY"/>
</dbReference>
<comment type="similarity">
    <text evidence="1 5">Belongs to the iron/ascorbate-dependent oxidoreductase family.</text>
</comment>
<protein>
    <recommendedName>
        <fullName evidence="6">Fe2OG dioxygenase domain-containing protein</fullName>
    </recommendedName>
</protein>
<organism evidence="7 8">
    <name type="scientific">Dioscorea zingiberensis</name>
    <dbReference type="NCBI Taxonomy" id="325984"/>
    <lineage>
        <taxon>Eukaryota</taxon>
        <taxon>Viridiplantae</taxon>
        <taxon>Streptophyta</taxon>
        <taxon>Embryophyta</taxon>
        <taxon>Tracheophyta</taxon>
        <taxon>Spermatophyta</taxon>
        <taxon>Magnoliopsida</taxon>
        <taxon>Liliopsida</taxon>
        <taxon>Dioscoreales</taxon>
        <taxon>Dioscoreaceae</taxon>
        <taxon>Dioscorea</taxon>
    </lineage>
</organism>
<dbReference type="PANTHER" id="PTHR10209">
    <property type="entry name" value="OXIDOREDUCTASE, 2OG-FE II OXYGENASE FAMILY PROTEIN"/>
    <property type="match status" value="1"/>
</dbReference>
<dbReference type="PANTHER" id="PTHR10209:SF859">
    <property type="entry name" value="OS03G0690500 PROTEIN"/>
    <property type="match status" value="1"/>
</dbReference>
<dbReference type="Pfam" id="PF03171">
    <property type="entry name" value="2OG-FeII_Oxy"/>
    <property type="match status" value="1"/>
</dbReference>
<keyword evidence="4 5" id="KW-0408">Iron</keyword>
<dbReference type="InterPro" id="IPR026992">
    <property type="entry name" value="DIOX_N"/>
</dbReference>
<dbReference type="FunFam" id="2.60.120.330:FF:000005">
    <property type="entry name" value="1-aminocyclopropane-1-carboxylate oxidase homolog 1"/>
    <property type="match status" value="1"/>
</dbReference>
<evidence type="ECO:0000259" key="6">
    <source>
        <dbReference type="PROSITE" id="PS51471"/>
    </source>
</evidence>
<feature type="domain" description="Fe2OG dioxygenase" evidence="6">
    <location>
        <begin position="225"/>
        <end position="331"/>
    </location>
</feature>
<evidence type="ECO:0000256" key="3">
    <source>
        <dbReference type="ARBA" id="ARBA00023002"/>
    </source>
</evidence>
<evidence type="ECO:0000256" key="1">
    <source>
        <dbReference type="ARBA" id="ARBA00008056"/>
    </source>
</evidence>
<dbReference type="Pfam" id="PF14226">
    <property type="entry name" value="DIOX_N"/>
    <property type="match status" value="1"/>
</dbReference>
<reference evidence="7" key="2">
    <citation type="journal article" date="2022" name="Hortic Res">
        <title>The genome of Dioscorea zingiberensis sheds light on the biosynthesis, origin and evolution of the medicinally important diosgenin saponins.</title>
        <authorList>
            <person name="Li Y."/>
            <person name="Tan C."/>
            <person name="Li Z."/>
            <person name="Guo J."/>
            <person name="Li S."/>
            <person name="Chen X."/>
            <person name="Wang C."/>
            <person name="Dai X."/>
            <person name="Yang H."/>
            <person name="Song W."/>
            <person name="Hou L."/>
            <person name="Xu J."/>
            <person name="Tong Z."/>
            <person name="Xu A."/>
            <person name="Yuan X."/>
            <person name="Wang W."/>
            <person name="Yang Q."/>
            <person name="Chen L."/>
            <person name="Sun Z."/>
            <person name="Wang K."/>
            <person name="Pan B."/>
            <person name="Chen J."/>
            <person name="Bao Y."/>
            <person name="Liu F."/>
            <person name="Qi X."/>
            <person name="Gang D.R."/>
            <person name="Wen J."/>
            <person name="Li J."/>
        </authorList>
    </citation>
    <scope>NUCLEOTIDE SEQUENCE</scope>
    <source>
        <strain evidence="7">Dzin_1.0</strain>
    </source>
</reference>
<name>A0A9D5C627_9LILI</name>
<sequence>MDSLYHCRPFNYSERENHTLIVQTSKQTMSNTSYDRAKEIKAFDETKAGVKGLIDAGITQVPRFFIHPTETISTSTDHQFQIPVIDMKDIDTKRKETVERVREASETFGFFQVANHGVPKEVMDKMLDGIKSFMEDEVEEKKKYHTRGPNKKVLYNSNFDLYTSPAANWRDTLFLRIAPEPPEAEELPSTCREIVFEYSFHMQKLGEVLFELLSEALGLKPDHLKEMECSKGIALACHYYPPCPEPHLTLGTSKHSDPGFLTILMQDKSIGGLQVLHQNQWIDVPPSPGCLVINIADLLQLMSNDKLKSVEHRVLANKDGPRLSVACFFNTHYSPSSRPYGPIKELLTDGRAPIYKQVFLDEFTKYYNSKGLDGKSALDHFKI</sequence>
<keyword evidence="8" id="KW-1185">Reference proteome</keyword>
<keyword evidence="3 5" id="KW-0560">Oxidoreductase</keyword>
<dbReference type="InterPro" id="IPR005123">
    <property type="entry name" value="Oxoglu/Fe-dep_dioxygenase_dom"/>
</dbReference>
<dbReference type="InterPro" id="IPR027443">
    <property type="entry name" value="IPNS-like_sf"/>
</dbReference>
<dbReference type="SUPFAM" id="SSF51197">
    <property type="entry name" value="Clavaminate synthase-like"/>
    <property type="match status" value="1"/>
</dbReference>
<dbReference type="GO" id="GO:0051213">
    <property type="term" value="F:dioxygenase activity"/>
    <property type="evidence" value="ECO:0007669"/>
    <property type="project" value="UniProtKB-ARBA"/>
</dbReference>
<proteinExistence type="inferred from homology"/>
<evidence type="ECO:0000256" key="5">
    <source>
        <dbReference type="RuleBase" id="RU003682"/>
    </source>
</evidence>
<dbReference type="Gene3D" id="2.60.120.330">
    <property type="entry name" value="B-lactam Antibiotic, Isopenicillin N Synthase, Chain"/>
    <property type="match status" value="1"/>
</dbReference>
<evidence type="ECO:0000313" key="7">
    <source>
        <dbReference type="EMBL" id="KAJ0967282.1"/>
    </source>
</evidence>
<comment type="caution">
    <text evidence="7">The sequence shown here is derived from an EMBL/GenBank/DDBJ whole genome shotgun (WGS) entry which is preliminary data.</text>
</comment>
<dbReference type="AlphaFoldDB" id="A0A9D5C627"/>
<dbReference type="GO" id="GO:0046872">
    <property type="term" value="F:metal ion binding"/>
    <property type="evidence" value="ECO:0007669"/>
    <property type="project" value="UniProtKB-KW"/>
</dbReference>
<keyword evidence="2 5" id="KW-0479">Metal-binding</keyword>
<reference evidence="7" key="1">
    <citation type="submission" date="2021-03" db="EMBL/GenBank/DDBJ databases">
        <authorList>
            <person name="Li Z."/>
            <person name="Yang C."/>
        </authorList>
    </citation>
    <scope>NUCLEOTIDE SEQUENCE</scope>
    <source>
        <strain evidence="7">Dzin_1.0</strain>
        <tissue evidence="7">Leaf</tissue>
    </source>
</reference>
<dbReference type="Proteomes" id="UP001085076">
    <property type="component" value="Miscellaneous, Linkage group lg07"/>
</dbReference>
<evidence type="ECO:0000256" key="4">
    <source>
        <dbReference type="ARBA" id="ARBA00023004"/>
    </source>
</evidence>
<dbReference type="EMBL" id="JAGGNH010000007">
    <property type="protein sequence ID" value="KAJ0967282.1"/>
    <property type="molecule type" value="Genomic_DNA"/>
</dbReference>
<accession>A0A9D5C627</accession>
<evidence type="ECO:0000313" key="8">
    <source>
        <dbReference type="Proteomes" id="UP001085076"/>
    </source>
</evidence>
<dbReference type="OrthoDB" id="288590at2759"/>
<gene>
    <name evidence="7" type="ORF">J5N97_024199</name>
</gene>
<evidence type="ECO:0000256" key="2">
    <source>
        <dbReference type="ARBA" id="ARBA00022723"/>
    </source>
</evidence>
<dbReference type="PROSITE" id="PS51471">
    <property type="entry name" value="FE2OG_OXY"/>
    <property type="match status" value="1"/>
</dbReference>